<name>A0ABW9H091_9FIRM</name>
<feature type="signal peptide" evidence="1">
    <location>
        <begin position="1"/>
        <end position="31"/>
    </location>
</feature>
<dbReference type="Pfam" id="PF07833">
    <property type="entry name" value="Cu_amine_oxidN1"/>
    <property type="match status" value="1"/>
</dbReference>
<keyword evidence="4" id="KW-1185">Reference proteome</keyword>
<reference evidence="3 4" key="1">
    <citation type="journal article" date="2016" name="Int. J. Syst. Evol. Microbiol.">
        <title>Peptococcus simiae sp. nov., isolated from rhesus macaque faeces and emended description of the genus Peptococcus.</title>
        <authorList>
            <person name="Shkoporov A.N."/>
            <person name="Efimov B.A."/>
            <person name="Kondova I."/>
            <person name="Ouwerling B."/>
            <person name="Chaplin A.V."/>
            <person name="Shcherbakova V.A."/>
            <person name="Langermans J.A.M."/>
        </authorList>
    </citation>
    <scope>NUCLEOTIDE SEQUENCE [LARGE SCALE GENOMIC DNA]</scope>
    <source>
        <strain evidence="3 4">M108</strain>
    </source>
</reference>
<gene>
    <name evidence="3" type="ORF">ACKQTC_06895</name>
</gene>
<accession>A0ABW9H091</accession>
<sequence>MSSKRNKWLAGLLCAGLVCGSLPLTTGPVQARPTAVNYGPWAPETMTVTPDSLKAKEAGQVQVQFDRNYSPAAGDQLLVEAFDGQGKRLDRESQAIDLADQAVYQALTLPVTPSAQAAKYVVRYQGAPGNQAKLSKEIKVTGGLADSRLEVKYANAKVAPGDTVAAPALALVDGAGNRQAVTDVTYTVTGAVVEDSLKEDGSFVVAGNAPLGSSIIVTATSQGLSATASFTVTRSNKTEGTVLQAKQTEGPAGKDNEVTFVLTQDGKALNLDWQPTVVRVEFLDEAKALGYAVDIKQVSQGGEGKLVLKSEVPADVKWRLVLSDNAGHRLVSGTADFSFTAAPAAEKERAVSLTIGSNNLVINGDQIQTMDTVPVVVNDRTYVPYRAVAQAFDAKVDYNHAGRTVTTSLAGQKVVMTIGQKAYTVNGEQKYMDVAPYVNQAGRTMVPVRFVAEALGFKVKPLYQANGATQGVAFSK</sequence>
<dbReference type="RefSeq" id="WP_408977703.1">
    <property type="nucleotide sequence ID" value="NZ_JBJUVG010000009.1"/>
</dbReference>
<evidence type="ECO:0000313" key="4">
    <source>
        <dbReference type="Proteomes" id="UP001631949"/>
    </source>
</evidence>
<feature type="domain" description="Copper amine oxidase-like N-terminal" evidence="2">
    <location>
        <begin position="370"/>
        <end position="460"/>
    </location>
</feature>
<dbReference type="EMBL" id="JBJUVG010000009">
    <property type="protein sequence ID" value="MFM9414090.1"/>
    <property type="molecule type" value="Genomic_DNA"/>
</dbReference>
<dbReference type="InterPro" id="IPR012854">
    <property type="entry name" value="Cu_amine_oxidase-like_N"/>
</dbReference>
<proteinExistence type="predicted"/>
<dbReference type="InterPro" id="IPR036582">
    <property type="entry name" value="Mao_N_sf"/>
</dbReference>
<evidence type="ECO:0000313" key="3">
    <source>
        <dbReference type="EMBL" id="MFM9414090.1"/>
    </source>
</evidence>
<comment type="caution">
    <text evidence="3">The sequence shown here is derived from an EMBL/GenBank/DDBJ whole genome shotgun (WGS) entry which is preliminary data.</text>
</comment>
<dbReference type="Proteomes" id="UP001631949">
    <property type="component" value="Unassembled WGS sequence"/>
</dbReference>
<dbReference type="SUPFAM" id="SSF55383">
    <property type="entry name" value="Copper amine oxidase, domain N"/>
    <property type="match status" value="2"/>
</dbReference>
<protein>
    <submittedName>
        <fullName evidence="3">Copper amine oxidase N-terminal domain-containing protein</fullName>
    </submittedName>
</protein>
<dbReference type="Gene3D" id="3.30.457.10">
    <property type="entry name" value="Copper amine oxidase-like, N-terminal domain"/>
    <property type="match status" value="1"/>
</dbReference>
<keyword evidence="1" id="KW-0732">Signal</keyword>
<evidence type="ECO:0000256" key="1">
    <source>
        <dbReference type="SAM" id="SignalP"/>
    </source>
</evidence>
<evidence type="ECO:0000259" key="2">
    <source>
        <dbReference type="Pfam" id="PF07833"/>
    </source>
</evidence>
<organism evidence="3 4">
    <name type="scientific">Peptococcus simiae</name>
    <dbReference type="NCBI Taxonomy" id="1643805"/>
    <lineage>
        <taxon>Bacteria</taxon>
        <taxon>Bacillati</taxon>
        <taxon>Bacillota</taxon>
        <taxon>Clostridia</taxon>
        <taxon>Eubacteriales</taxon>
        <taxon>Peptococcaceae</taxon>
        <taxon>Peptococcus</taxon>
    </lineage>
</organism>
<feature type="chain" id="PRO_5046521003" evidence="1">
    <location>
        <begin position="32"/>
        <end position="476"/>
    </location>
</feature>